<sequence length="136" mass="14713">MSLFLCDGCGDAITPNKARVHCLPCGRYDLCGTYTESHRPGHKVELFRVSGHSGPVAVDQTAASSAAAAGQVWSTLFDPKTYAALPGFVDVASAVFDFFDYEGKGYLAPIRKQITYVRSLDHCSWVELIHGQGESP</sequence>
<organism evidence="5 6">
    <name type="scientific">Clonostachys rhizophaga</name>
    <dbReference type="NCBI Taxonomy" id="160324"/>
    <lineage>
        <taxon>Eukaryota</taxon>
        <taxon>Fungi</taxon>
        <taxon>Dikarya</taxon>
        <taxon>Ascomycota</taxon>
        <taxon>Pezizomycotina</taxon>
        <taxon>Sordariomycetes</taxon>
        <taxon>Hypocreomycetidae</taxon>
        <taxon>Hypocreales</taxon>
        <taxon>Bionectriaceae</taxon>
        <taxon>Clonostachys</taxon>
    </lineage>
</organism>
<dbReference type="SUPFAM" id="SSF57850">
    <property type="entry name" value="RING/U-box"/>
    <property type="match status" value="1"/>
</dbReference>
<dbReference type="Pfam" id="PF00569">
    <property type="entry name" value="ZZ"/>
    <property type="match status" value="1"/>
</dbReference>
<accession>A0A9N9YE20</accession>
<dbReference type="InterPro" id="IPR043145">
    <property type="entry name" value="Znf_ZZ_sf"/>
</dbReference>
<dbReference type="Gene3D" id="3.30.60.90">
    <property type="match status" value="1"/>
</dbReference>
<keyword evidence="2" id="KW-0863">Zinc-finger</keyword>
<dbReference type="GO" id="GO:0008270">
    <property type="term" value="F:zinc ion binding"/>
    <property type="evidence" value="ECO:0007669"/>
    <property type="project" value="UniProtKB-KW"/>
</dbReference>
<evidence type="ECO:0000256" key="3">
    <source>
        <dbReference type="ARBA" id="ARBA00022833"/>
    </source>
</evidence>
<evidence type="ECO:0000256" key="1">
    <source>
        <dbReference type="ARBA" id="ARBA00022723"/>
    </source>
</evidence>
<keyword evidence="1" id="KW-0479">Metal-binding</keyword>
<dbReference type="Proteomes" id="UP000696573">
    <property type="component" value="Unassembled WGS sequence"/>
</dbReference>
<proteinExistence type="predicted"/>
<evidence type="ECO:0000313" key="5">
    <source>
        <dbReference type="EMBL" id="CAH0017722.1"/>
    </source>
</evidence>
<gene>
    <name evidence="5" type="ORF">CRHIZ90672A_00016137</name>
</gene>
<name>A0A9N9YE20_9HYPO</name>
<evidence type="ECO:0000259" key="4">
    <source>
        <dbReference type="Pfam" id="PF00569"/>
    </source>
</evidence>
<comment type="caution">
    <text evidence="5">The sequence shown here is derived from an EMBL/GenBank/DDBJ whole genome shotgun (WGS) entry which is preliminary data.</text>
</comment>
<evidence type="ECO:0000256" key="2">
    <source>
        <dbReference type="ARBA" id="ARBA00022771"/>
    </source>
</evidence>
<evidence type="ECO:0000313" key="6">
    <source>
        <dbReference type="Proteomes" id="UP000696573"/>
    </source>
</evidence>
<keyword evidence="3" id="KW-0862">Zinc</keyword>
<dbReference type="EMBL" id="CABFNQ020000521">
    <property type="protein sequence ID" value="CAH0017722.1"/>
    <property type="molecule type" value="Genomic_DNA"/>
</dbReference>
<protein>
    <recommendedName>
        <fullName evidence="4">ZZ-type domain-containing protein</fullName>
    </recommendedName>
</protein>
<dbReference type="AlphaFoldDB" id="A0A9N9YE20"/>
<dbReference type="OrthoDB" id="5145494at2759"/>
<keyword evidence="6" id="KW-1185">Reference proteome</keyword>
<reference evidence="5" key="1">
    <citation type="submission" date="2021-10" db="EMBL/GenBank/DDBJ databases">
        <authorList>
            <person name="Piombo E."/>
        </authorList>
    </citation>
    <scope>NUCLEOTIDE SEQUENCE</scope>
</reference>
<dbReference type="InterPro" id="IPR000433">
    <property type="entry name" value="Znf_ZZ"/>
</dbReference>
<feature type="domain" description="ZZ-type" evidence="4">
    <location>
        <begin position="4"/>
        <end position="33"/>
    </location>
</feature>